<keyword evidence="11" id="KW-0809">Transit peptide</keyword>
<keyword evidence="24" id="KW-1185">Reference proteome</keyword>
<feature type="repeat" description="WD" evidence="20">
    <location>
        <begin position="1636"/>
        <end position="1667"/>
    </location>
</feature>
<evidence type="ECO:0000256" key="13">
    <source>
        <dbReference type="ARBA" id="ARBA00023136"/>
    </source>
</evidence>
<feature type="compositionally biased region" description="Acidic residues" evidence="21">
    <location>
        <begin position="1191"/>
        <end position="1202"/>
    </location>
</feature>
<evidence type="ECO:0000256" key="4">
    <source>
        <dbReference type="ARBA" id="ARBA00004514"/>
    </source>
</evidence>
<name>A0A8C9ESR6_PAVCR</name>
<comment type="similarity">
    <text evidence="17">Belongs to the WD repeat WDR81 family.</text>
</comment>
<dbReference type="InterPro" id="IPR015943">
    <property type="entry name" value="WD40/YVTN_repeat-like_dom_sf"/>
</dbReference>
<evidence type="ECO:0000256" key="10">
    <source>
        <dbReference type="ARBA" id="ARBA00022753"/>
    </source>
</evidence>
<keyword evidence="13" id="KW-0472">Membrane</keyword>
<protein>
    <recommendedName>
        <fullName evidence="19">WD repeat-containing protein 81</fullName>
    </recommendedName>
</protein>
<feature type="domain" description="BEACH" evidence="22">
    <location>
        <begin position="335"/>
        <end position="612"/>
    </location>
</feature>
<sequence length="1935" mass="213921">RAQGRGLRATPHSPAAGGVHPPPPPSTMEALLRSVEKDLSIDRWQLAAASEGTHVTALVPHKWLANLRERRALPALCPRPEGLSEVEVRTFLQRSVQKLPAGWTRVEIHGLRKERLMRPLRVPPAVDPRGGSAETLHGFMQRVASQNYRNLWGRAHCLYVRPYRHAHAPPAVPVLDALRAALQKAYGCPILQVGRSVPCASPAKGVSSVPSSCPNVLQAEALLESAEMLYVIYPYVQYCLHDIVTFSPAKLTNSHAKILFLLFHVLQAMRACHQAGLACGAFSLRDVAVDEKLCSRLRVNFREYEGPRKEETNAEADLERVNEQSCAGMRGDTARCSTCQQELRDLVLQWVHGRVSNFDYLMRLNSLAGRRMGDPNYHPVLPWVVDFTTKNGKFRDLRKSKFRLNKGDKQLDFTYEMTKQAFVAGGSSGEQLHVPHHISDVLSDITYYVYTARRTPKSVLCCHVRSQWEPNEYPASMERMQSWTPDECIPEFYTDPSIFRSIHPDMPDLDVPSWCSSYEEFIEVHRMLLESREVSQDLHHWIDLTFGYKLQGKDAVKEKNVCLHLVDNHTHLTTYGVVQLFDQPHPRRMVGPAYTPAEAPAIARPLLQNIKETVILEDFQCPVSDTVNGLVLEATPTETTWSGEKPIAGEDDLEQGTEALDSISVSSRAPDQPSSSSAQPSTLPAYPTEGKASGVRPLRRSKAGAADQADRDDMKITLPEGFNPLQALEELEKLDNFLVKGLSSDMQLIEQPGEEPLLGLSDLFQRDMQALGILIAEIIFAPRIRPSKPDASLLERFLMVRNLCRYHPKEIPAPLQHVLHILLQLSVPVEKLLKTRLGKDTVQLFEYKPISQGLPPPCPTQLLSPFSSIVPFPTYFPALHKFIFTYQAKKIEDEGQGRDLVFQLWQQLDGILSEITPEGLEILLPFILSLMSEENTAVYAAWYLFEPIAKSLGPKNANKYLLKPLIGAYETPCSRHGRFYLYTDCFVAQLIVRLGLQSFILNLLPHILQILVGIESSREESKSLLGAAEDDESGGGSPMSCVFGEEIKMDGEHSSTALDLLDYTSGVSFHDQAYLPESEDFQSGLYVGESLQPQEQESLSLGRLSDKSSASEVSLGEDRPADGDSQKDKSSLKSVDSSQDLKQSEDSEEEEEEREEEERDDTEVDAELAGAVDVGVSVDAGTSVDVTLADDGSEPEDGEGEELPDHSGDKEQTILLDTACKMVRWLSAKLGPTVTSRFIARNLLRLLTSCYVGPTRQQFVPSNDENGPLSTGNIYQKRPVLGDQVSKPVLACLLHVAYLYGEPVLTYQYLPYISYLVAPGGGSGGGRLNSRKEAGLLAAVTLTQKIVVCLSDTTLMDILPKISQEVLLPVLGFLTSLSVGFPSGAQARVVLCVKTISLIALICLRIGQEMVQQHLSDTVRNFFGAFSLLQELQDQSLSGCEVPVMEVPLMGGKLLALDPAVLMELQKVFNPEMAYITYIPFSCLLGDVIRTVVPNHLLVEKLASLYLENVNPKNLQVVGLEQAPSMAGSDQDMRGTEAFSSPQEDSHSGTFGSVLVGNRIQVPVDTQREGLGLLRLSAGTDGFIPSSSTEENTLKHDLPRSTHMLCGNWLAYWQYEIGVSQHDPRFHFHQIKLQSFSGHSGAIKCVAPLSSEDFFLSGSKDKTVRLWPLYNYGDGTSEVPPRFTYSEHKKSVFYVSQLEASQHVVSCDGTVHIWDQFTGKLIRTFDELDSKAPITAVTTMPPPYHSISVASADSVLRFIDHRKPGLQHEFRLASGVNAGLIRCLAVSPSGRSVMAGFSSGFIVLLDTRTGLIMRGWPAHEGDILQIKAAEGNVLISSSSDHSMTVWKELEQKPLHHYKSASEPIHAFDLYSNEVVTGTVANKIGVYSMLESSALPVSTTKLSSENFRGTLTSLAVLPMKCHLLLGSDNGVIRLLA</sequence>
<evidence type="ECO:0000256" key="16">
    <source>
        <dbReference type="ARBA" id="ARBA00058689"/>
    </source>
</evidence>
<dbReference type="InterPro" id="IPR052651">
    <property type="entry name" value="WDR81"/>
</dbReference>
<evidence type="ECO:0000256" key="17">
    <source>
        <dbReference type="ARBA" id="ARBA00060735"/>
    </source>
</evidence>
<feature type="region of interest" description="Disordered" evidence="21">
    <location>
        <begin position="1094"/>
        <end position="1210"/>
    </location>
</feature>
<dbReference type="GO" id="GO:0035014">
    <property type="term" value="F:phosphatidylinositol 3-kinase regulator activity"/>
    <property type="evidence" value="ECO:0007669"/>
    <property type="project" value="TreeGrafter"/>
</dbReference>
<dbReference type="GO" id="GO:0031902">
    <property type="term" value="C:late endosome membrane"/>
    <property type="evidence" value="ECO:0007669"/>
    <property type="project" value="UniProtKB-SubCell"/>
</dbReference>
<dbReference type="InterPro" id="IPR000409">
    <property type="entry name" value="BEACH_dom"/>
</dbReference>
<evidence type="ECO:0000256" key="20">
    <source>
        <dbReference type="PROSITE-ProRule" id="PRU00221"/>
    </source>
</evidence>
<evidence type="ECO:0000256" key="21">
    <source>
        <dbReference type="SAM" id="MobiDB-lite"/>
    </source>
</evidence>
<feature type="compositionally biased region" description="Low complexity" evidence="21">
    <location>
        <begin position="664"/>
        <end position="681"/>
    </location>
</feature>
<evidence type="ECO:0000256" key="12">
    <source>
        <dbReference type="ARBA" id="ARBA00023128"/>
    </source>
</evidence>
<evidence type="ECO:0000256" key="5">
    <source>
        <dbReference type="ARBA" id="ARBA00004652"/>
    </source>
</evidence>
<evidence type="ECO:0000256" key="11">
    <source>
        <dbReference type="ARBA" id="ARBA00022946"/>
    </source>
</evidence>
<dbReference type="PANTHER" id="PTHR44662:SF1">
    <property type="entry name" value="WD REPEAT-CONTAINING PROTEIN 81"/>
    <property type="match status" value="1"/>
</dbReference>
<feature type="compositionally biased region" description="Basic and acidic residues" evidence="21">
    <location>
        <begin position="1116"/>
        <end position="1131"/>
    </location>
</feature>
<keyword evidence="10" id="KW-0967">Endosome</keyword>
<evidence type="ECO:0000256" key="9">
    <source>
        <dbReference type="ARBA" id="ARBA00022737"/>
    </source>
</evidence>
<evidence type="ECO:0000256" key="2">
    <source>
        <dbReference type="ARBA" id="ARBA00004220"/>
    </source>
</evidence>
<evidence type="ECO:0000256" key="14">
    <source>
        <dbReference type="ARBA" id="ARBA00023228"/>
    </source>
</evidence>
<accession>A0A8C9ESR6</accession>
<comment type="function">
    <text evidence="16">Functions as a negative regulator of the PI3 kinase/PI3K activity associated with endosomal membranes via BECN1, a core subunit of the PI3K complex. By modifying the phosphatidylinositol 3-phosphate/PtdInsP3 content of endosomal membranes may regulate endosome fusion, recycling, sorting and early to late endosome transport. It is for instance, required for the delivery of cargos like BST2/tetherin from early to late endosome and thereby participates indirectly to their degradation by the lysosome. May also play a role in aggrephagy, the macroautophagic degradation of ubiquitinated protein aggregates. In this process, may regulate the interaction of SQSTM1 with ubiquitinated proteins and also recruit MAP1LC3C. May also be involved in maintenance of normal mitochondrial structure and organization.</text>
</comment>
<dbReference type="GO" id="GO:0005765">
    <property type="term" value="C:lysosomal membrane"/>
    <property type="evidence" value="ECO:0007669"/>
    <property type="project" value="UniProtKB-SubCell"/>
</dbReference>
<dbReference type="Ensembl" id="ENSPSTT00000005314.1">
    <property type="protein sequence ID" value="ENSPSTP00000005054.1"/>
    <property type="gene ID" value="ENSPSTG00000003526.1"/>
</dbReference>
<reference evidence="23" key="1">
    <citation type="submission" date="2025-08" db="UniProtKB">
        <authorList>
            <consortium name="Ensembl"/>
        </authorList>
    </citation>
    <scope>IDENTIFICATION</scope>
</reference>
<dbReference type="Pfam" id="PF00400">
    <property type="entry name" value="WD40"/>
    <property type="match status" value="2"/>
</dbReference>
<dbReference type="Proteomes" id="UP000694428">
    <property type="component" value="Unplaced"/>
</dbReference>
<keyword evidence="12" id="KW-0496">Mitochondrion</keyword>
<evidence type="ECO:0000256" key="19">
    <source>
        <dbReference type="ARBA" id="ARBA00070555"/>
    </source>
</evidence>
<dbReference type="CDD" id="cd06071">
    <property type="entry name" value="Beach"/>
    <property type="match status" value="1"/>
</dbReference>
<feature type="region of interest" description="Disordered" evidence="21">
    <location>
        <begin position="663"/>
        <end position="714"/>
    </location>
</feature>
<evidence type="ECO:0000256" key="1">
    <source>
        <dbReference type="ARBA" id="ARBA00004173"/>
    </source>
</evidence>
<dbReference type="SMART" id="SM00320">
    <property type="entry name" value="WD40"/>
    <property type="match status" value="7"/>
</dbReference>
<evidence type="ECO:0000313" key="23">
    <source>
        <dbReference type="Ensembl" id="ENSPSTP00000005054.1"/>
    </source>
</evidence>
<keyword evidence="8 20" id="KW-0853">WD repeat</keyword>
<proteinExistence type="inferred from homology"/>
<evidence type="ECO:0000259" key="22">
    <source>
        <dbReference type="PROSITE" id="PS50197"/>
    </source>
</evidence>
<evidence type="ECO:0000256" key="18">
    <source>
        <dbReference type="ARBA" id="ARBA00064041"/>
    </source>
</evidence>
<keyword evidence="15" id="KW-0968">Cytoplasmic vesicle</keyword>
<dbReference type="FunFam" id="1.10.1540.10:FF:000003">
    <property type="entry name" value="WD repeat-containing protein 81 isoform X1"/>
    <property type="match status" value="1"/>
</dbReference>
<dbReference type="InterPro" id="IPR036372">
    <property type="entry name" value="BEACH_dom_sf"/>
</dbReference>
<feature type="region of interest" description="Disordered" evidence="21">
    <location>
        <begin position="1"/>
        <end position="26"/>
    </location>
</feature>
<dbReference type="Gene3D" id="2.130.10.10">
    <property type="entry name" value="YVTN repeat-like/Quinoprotein amine dehydrogenase"/>
    <property type="match status" value="2"/>
</dbReference>
<dbReference type="SUPFAM" id="SSF50978">
    <property type="entry name" value="WD40 repeat-like"/>
    <property type="match status" value="1"/>
</dbReference>
<evidence type="ECO:0000313" key="24">
    <source>
        <dbReference type="Proteomes" id="UP000694428"/>
    </source>
</evidence>
<dbReference type="InterPro" id="IPR001680">
    <property type="entry name" value="WD40_rpt"/>
</dbReference>
<dbReference type="PROSITE" id="PS50082">
    <property type="entry name" value="WD_REPEATS_2"/>
    <property type="match status" value="1"/>
</dbReference>
<dbReference type="FunFam" id="2.130.10.10:FF:000355">
    <property type="entry name" value="WD repeat-containing protein 81 isoform X1"/>
    <property type="match status" value="1"/>
</dbReference>
<evidence type="ECO:0000256" key="8">
    <source>
        <dbReference type="ARBA" id="ARBA00022574"/>
    </source>
</evidence>
<dbReference type="GO" id="GO:0005829">
    <property type="term" value="C:cytosol"/>
    <property type="evidence" value="ECO:0007669"/>
    <property type="project" value="UniProtKB-SubCell"/>
</dbReference>
<feature type="compositionally biased region" description="Acidic residues" evidence="21">
    <location>
        <begin position="1146"/>
        <end position="1166"/>
    </location>
</feature>
<dbReference type="Pfam" id="PF02138">
    <property type="entry name" value="Beach"/>
    <property type="match status" value="1"/>
</dbReference>
<feature type="region of interest" description="Disordered" evidence="21">
    <location>
        <begin position="1023"/>
        <end position="1042"/>
    </location>
</feature>
<feature type="compositionally biased region" description="Polar residues" evidence="21">
    <location>
        <begin position="1538"/>
        <end position="1548"/>
    </location>
</feature>
<dbReference type="SMART" id="SM01026">
    <property type="entry name" value="Beach"/>
    <property type="match status" value="1"/>
</dbReference>
<dbReference type="PROSITE" id="PS50197">
    <property type="entry name" value="BEACH"/>
    <property type="match status" value="1"/>
</dbReference>
<evidence type="ECO:0000256" key="6">
    <source>
        <dbReference type="ARBA" id="ARBA00004656"/>
    </source>
</evidence>
<keyword evidence="9" id="KW-0677">Repeat</keyword>
<dbReference type="GO" id="GO:0005739">
    <property type="term" value="C:mitochondrion"/>
    <property type="evidence" value="ECO:0007669"/>
    <property type="project" value="UniProtKB-SubCell"/>
</dbReference>
<dbReference type="PANTHER" id="PTHR44662">
    <property type="entry name" value="WD REPEAT-CONTAINING PROTEIN 81"/>
    <property type="match status" value="1"/>
</dbReference>
<keyword evidence="14" id="KW-0458">Lysosome</keyword>
<keyword evidence="7" id="KW-0963">Cytoplasm</keyword>
<feature type="compositionally biased region" description="Low complexity" evidence="21">
    <location>
        <begin position="1169"/>
        <end position="1187"/>
    </location>
</feature>
<dbReference type="GO" id="GO:0000421">
    <property type="term" value="C:autophagosome membrane"/>
    <property type="evidence" value="ECO:0007669"/>
    <property type="project" value="UniProtKB-SubCell"/>
</dbReference>
<dbReference type="GO" id="GO:0035973">
    <property type="term" value="P:aggrephagy"/>
    <property type="evidence" value="ECO:0007669"/>
    <property type="project" value="TreeGrafter"/>
</dbReference>
<dbReference type="SUPFAM" id="SSF81837">
    <property type="entry name" value="BEACH domain"/>
    <property type="match status" value="1"/>
</dbReference>
<dbReference type="PROSITE" id="PS50294">
    <property type="entry name" value="WD_REPEATS_REGION"/>
    <property type="match status" value="1"/>
</dbReference>
<dbReference type="InterPro" id="IPR036322">
    <property type="entry name" value="WD40_repeat_dom_sf"/>
</dbReference>
<comment type="subunit">
    <text evidence="18">Interacts with WDR91; involved in early to late endosome cargo transport. Interacts with BECN1; negatively regulates the PI3 kinase/PI3K activity associated with endosomal membranes. Interacts with SQSTM1; the interaction is direct and regulates the interaction of SQSTM1 with ubiquitinated proteins. Interacts with MAP1LC3C; recruits MAP1LC3C to ubiquitinated protein aggregates in the aggrephagy process.</text>
</comment>
<organism evidence="23 24">
    <name type="scientific">Pavo cristatus</name>
    <name type="common">Indian peafowl</name>
    <name type="synonym">Blue peafowl</name>
    <dbReference type="NCBI Taxonomy" id="9049"/>
    <lineage>
        <taxon>Eukaryota</taxon>
        <taxon>Metazoa</taxon>
        <taxon>Chordata</taxon>
        <taxon>Craniata</taxon>
        <taxon>Vertebrata</taxon>
        <taxon>Euteleostomi</taxon>
        <taxon>Archelosauria</taxon>
        <taxon>Archosauria</taxon>
        <taxon>Dinosauria</taxon>
        <taxon>Saurischia</taxon>
        <taxon>Theropoda</taxon>
        <taxon>Coelurosauria</taxon>
        <taxon>Aves</taxon>
        <taxon>Neognathae</taxon>
        <taxon>Galloanserae</taxon>
        <taxon>Galliformes</taxon>
        <taxon>Phasianidae</taxon>
        <taxon>Phasianinae</taxon>
        <taxon>Pavo</taxon>
    </lineage>
</organism>
<dbReference type="FunFam" id="2.130.10.10:FF:000341">
    <property type="entry name" value="WD repeat-containing protein 81 isoform X1"/>
    <property type="match status" value="1"/>
</dbReference>
<dbReference type="GO" id="GO:0031901">
    <property type="term" value="C:early endosome membrane"/>
    <property type="evidence" value="ECO:0007669"/>
    <property type="project" value="UniProtKB-SubCell"/>
</dbReference>
<feature type="region of interest" description="Disordered" evidence="21">
    <location>
        <begin position="1526"/>
        <end position="1548"/>
    </location>
</feature>
<reference evidence="23" key="2">
    <citation type="submission" date="2025-09" db="UniProtKB">
        <authorList>
            <consortium name="Ensembl"/>
        </authorList>
    </citation>
    <scope>IDENTIFICATION</scope>
</reference>
<dbReference type="Gene3D" id="1.10.1540.10">
    <property type="entry name" value="BEACH domain"/>
    <property type="match status" value="1"/>
</dbReference>
<feature type="compositionally biased region" description="Low complexity" evidence="21">
    <location>
        <begin position="1132"/>
        <end position="1141"/>
    </location>
</feature>
<comment type="subcellular location">
    <subcellularLocation>
        <location evidence="4">Cytoplasm</location>
        <location evidence="4">Cytosol</location>
    </subcellularLocation>
    <subcellularLocation>
        <location evidence="5">Cytoplasmic vesicle</location>
        <location evidence="5">Autophagosome membrane</location>
    </subcellularLocation>
    <subcellularLocation>
        <location evidence="2">Early endosome membrane</location>
        <topology evidence="2">Peripheral membrane protein</topology>
    </subcellularLocation>
    <subcellularLocation>
        <location evidence="3">Late endosome membrane</location>
    </subcellularLocation>
    <subcellularLocation>
        <location evidence="6">Lysosome membrane</location>
    </subcellularLocation>
    <subcellularLocation>
        <location evidence="1">Mitochondrion</location>
    </subcellularLocation>
</comment>
<evidence type="ECO:0000256" key="7">
    <source>
        <dbReference type="ARBA" id="ARBA00022490"/>
    </source>
</evidence>
<evidence type="ECO:0000256" key="3">
    <source>
        <dbReference type="ARBA" id="ARBA00004414"/>
    </source>
</evidence>
<evidence type="ECO:0000256" key="15">
    <source>
        <dbReference type="ARBA" id="ARBA00023329"/>
    </source>
</evidence>